<comment type="similarity">
    <text evidence="1">Belongs to the trimethylamine methyltransferase family.</text>
</comment>
<evidence type="ECO:0000313" key="4">
    <source>
        <dbReference type="EMBL" id="GAI70434.1"/>
    </source>
</evidence>
<dbReference type="InterPro" id="IPR010426">
    <property type="entry name" value="MTTB_MeTrfase"/>
</dbReference>
<evidence type="ECO:0008006" key="5">
    <source>
        <dbReference type="Google" id="ProtNLM"/>
    </source>
</evidence>
<evidence type="ECO:0000256" key="1">
    <source>
        <dbReference type="ARBA" id="ARBA00007137"/>
    </source>
</evidence>
<gene>
    <name evidence="4" type="ORF">S12H4_06586</name>
</gene>
<dbReference type="Gene3D" id="3.20.20.480">
    <property type="entry name" value="Trimethylamine methyltransferase-like"/>
    <property type="match status" value="1"/>
</dbReference>
<keyword evidence="2" id="KW-0489">Methyltransferase</keyword>
<feature type="non-terminal residue" evidence="4">
    <location>
        <position position="208"/>
    </location>
</feature>
<dbReference type="GO" id="GO:0032259">
    <property type="term" value="P:methylation"/>
    <property type="evidence" value="ECO:0007669"/>
    <property type="project" value="UniProtKB-KW"/>
</dbReference>
<evidence type="ECO:0000256" key="3">
    <source>
        <dbReference type="ARBA" id="ARBA00022679"/>
    </source>
</evidence>
<keyword evidence="3" id="KW-0808">Transferase</keyword>
<dbReference type="InterPro" id="IPR038601">
    <property type="entry name" value="MttB-like_sf"/>
</dbReference>
<protein>
    <recommendedName>
        <fullName evidence="5">Trimethylamine methyltransferase</fullName>
    </recommendedName>
</protein>
<accession>X1SRI8</accession>
<comment type="caution">
    <text evidence="4">The sequence shown here is derived from an EMBL/GenBank/DDBJ whole genome shotgun (WGS) entry which is preliminary data.</text>
</comment>
<organism evidence="4">
    <name type="scientific">marine sediment metagenome</name>
    <dbReference type="NCBI Taxonomy" id="412755"/>
    <lineage>
        <taxon>unclassified sequences</taxon>
        <taxon>metagenomes</taxon>
        <taxon>ecological metagenomes</taxon>
    </lineage>
</organism>
<dbReference type="EMBL" id="BARW01002335">
    <property type="protein sequence ID" value="GAI70434.1"/>
    <property type="molecule type" value="Genomic_DNA"/>
</dbReference>
<dbReference type="Pfam" id="PF06253">
    <property type="entry name" value="MTTB"/>
    <property type="match status" value="1"/>
</dbReference>
<dbReference type="GO" id="GO:0008168">
    <property type="term" value="F:methyltransferase activity"/>
    <property type="evidence" value="ECO:0007669"/>
    <property type="project" value="UniProtKB-KW"/>
</dbReference>
<proteinExistence type="inferred from homology"/>
<reference evidence="4" key="1">
    <citation type="journal article" date="2014" name="Front. Microbiol.">
        <title>High frequency of phylogenetically diverse reductive dehalogenase-homologous genes in deep subseafloor sedimentary metagenomes.</title>
        <authorList>
            <person name="Kawai M."/>
            <person name="Futagami T."/>
            <person name="Toyoda A."/>
            <person name="Takaki Y."/>
            <person name="Nishi S."/>
            <person name="Hori S."/>
            <person name="Arai W."/>
            <person name="Tsubouchi T."/>
            <person name="Morono Y."/>
            <person name="Uchiyama I."/>
            <person name="Ito T."/>
            <person name="Fujiyama A."/>
            <person name="Inagaki F."/>
            <person name="Takami H."/>
        </authorList>
    </citation>
    <scope>NUCLEOTIDE SEQUENCE</scope>
    <source>
        <strain evidence="4">Expedition CK06-06</strain>
    </source>
</reference>
<name>X1SRI8_9ZZZZ</name>
<dbReference type="GO" id="GO:0015948">
    <property type="term" value="P:methanogenesis"/>
    <property type="evidence" value="ECO:0007669"/>
    <property type="project" value="InterPro"/>
</dbReference>
<sequence>MRHNYIQYNSPQFRLLSDNQIEELHLATLQILERTGVTFHCQEAIDILGEAGADVSNPKRVKIPSHLVEQALRTAPKTITLYTREGEPAIVLNGTTGSHFGAFPDTHNYLDPYIGRQRKCYVEDIADMARLIDALPNMEWSFTGSSHLTIPPAIADKVTVLQLILNSSKPIIPEINDVSSLKEMIDLCSIVAGGEEQLRRKPFFGASA</sequence>
<dbReference type="AlphaFoldDB" id="X1SRI8"/>
<evidence type="ECO:0000256" key="2">
    <source>
        <dbReference type="ARBA" id="ARBA00022603"/>
    </source>
</evidence>